<evidence type="ECO:0000313" key="11">
    <source>
        <dbReference type="Proteomes" id="UP000199019"/>
    </source>
</evidence>
<dbReference type="Pfam" id="PF06271">
    <property type="entry name" value="RDD"/>
    <property type="match status" value="1"/>
</dbReference>
<dbReference type="STRING" id="587636.SAMN05216199_1949"/>
<dbReference type="PANTHER" id="PTHR36115:SF4">
    <property type="entry name" value="MEMBRANE PROTEIN"/>
    <property type="match status" value="1"/>
</dbReference>
<evidence type="ECO:0000256" key="3">
    <source>
        <dbReference type="ARBA" id="ARBA00022692"/>
    </source>
</evidence>
<dbReference type="AlphaFoldDB" id="A0A1H9UJD4"/>
<reference evidence="11" key="1">
    <citation type="submission" date="2016-10" db="EMBL/GenBank/DDBJ databases">
        <authorList>
            <person name="Varghese N."/>
            <person name="Submissions S."/>
        </authorList>
    </citation>
    <scope>NUCLEOTIDE SEQUENCE [LARGE SCALE GENOMIC DNA]</scope>
    <source>
        <strain evidence="11">CGMCC 1.6963</strain>
    </source>
</reference>
<dbReference type="RefSeq" id="WP_091757642.1">
    <property type="nucleotide sequence ID" value="NZ_FOHB01000003.1"/>
</dbReference>
<feature type="region of interest" description="Disordered" evidence="6">
    <location>
        <begin position="1"/>
        <end position="116"/>
    </location>
</feature>
<evidence type="ECO:0000256" key="5">
    <source>
        <dbReference type="ARBA" id="ARBA00023136"/>
    </source>
</evidence>
<feature type="transmembrane region" description="Helical" evidence="7">
    <location>
        <begin position="187"/>
        <end position="206"/>
    </location>
</feature>
<evidence type="ECO:0000259" key="9">
    <source>
        <dbReference type="Pfam" id="PF10708"/>
    </source>
</evidence>
<protein>
    <submittedName>
        <fullName evidence="10">Uncharacterized membrane protein YckC, RDD family</fullName>
    </submittedName>
</protein>
<dbReference type="OrthoDB" id="5244233at2"/>
<evidence type="ECO:0000256" key="2">
    <source>
        <dbReference type="ARBA" id="ARBA00022475"/>
    </source>
</evidence>
<feature type="domain" description="RDD" evidence="8">
    <location>
        <begin position="120"/>
        <end position="285"/>
    </location>
</feature>
<dbReference type="Proteomes" id="UP000199019">
    <property type="component" value="Unassembled WGS sequence"/>
</dbReference>
<evidence type="ECO:0000256" key="4">
    <source>
        <dbReference type="ARBA" id="ARBA00022989"/>
    </source>
</evidence>
<evidence type="ECO:0000313" key="10">
    <source>
        <dbReference type="EMBL" id="SES09401.1"/>
    </source>
</evidence>
<feature type="compositionally biased region" description="Polar residues" evidence="6">
    <location>
        <begin position="29"/>
        <end position="38"/>
    </location>
</feature>
<evidence type="ECO:0000256" key="6">
    <source>
        <dbReference type="SAM" id="MobiDB-lite"/>
    </source>
</evidence>
<dbReference type="GO" id="GO:0005886">
    <property type="term" value="C:plasma membrane"/>
    <property type="evidence" value="ECO:0007669"/>
    <property type="project" value="UniProtKB-SubCell"/>
</dbReference>
<dbReference type="PANTHER" id="PTHR36115">
    <property type="entry name" value="PROLINE-RICH ANTIGEN HOMOLOG-RELATED"/>
    <property type="match status" value="1"/>
</dbReference>
<evidence type="ECO:0000259" key="8">
    <source>
        <dbReference type="Pfam" id="PF06271"/>
    </source>
</evidence>
<name>A0A1H9UJD4_9MICO</name>
<sequence>MANPQSPGWYDDPDNPQQLRYFDGVVWTRHTSPRSTRPASGPVAPQQSAPEQLAAPQGAQSWGQHPQYPPQQYPPQQAPGQRPPGQYPYGEQPHGRGGWSRPPAPTSYGTQARTPDGEPLAGWWKRAAARIIDWIIVWVVALPLTGYFLYRAFAELWPAVQDYAKQVEAGNSSAVTPSATPEMVKWLVGYSVLLTLVATVYEVFFTTRSGATPGKKALGLRVRLREQPGPLPVQAALQRTVIPIGGNLFASLPLLSQLVGLLQVADVLLPLVNERKQAIHDLMAKTNVVDTRKY</sequence>
<dbReference type="Pfam" id="PF10708">
    <property type="entry name" value="DUF2510"/>
    <property type="match status" value="1"/>
</dbReference>
<keyword evidence="2" id="KW-1003">Cell membrane</keyword>
<organism evidence="10 11">
    <name type="scientific">Pedococcus cremeus</name>
    <dbReference type="NCBI Taxonomy" id="587636"/>
    <lineage>
        <taxon>Bacteria</taxon>
        <taxon>Bacillati</taxon>
        <taxon>Actinomycetota</taxon>
        <taxon>Actinomycetes</taxon>
        <taxon>Micrococcales</taxon>
        <taxon>Intrasporangiaceae</taxon>
        <taxon>Pedococcus</taxon>
    </lineage>
</organism>
<gene>
    <name evidence="10" type="ORF">SAMN05216199_1949</name>
</gene>
<keyword evidence="11" id="KW-1185">Reference proteome</keyword>
<dbReference type="InterPro" id="IPR051791">
    <property type="entry name" value="Pra-immunoreactive"/>
</dbReference>
<keyword evidence="3 7" id="KW-0812">Transmembrane</keyword>
<dbReference type="InterPro" id="IPR018929">
    <property type="entry name" value="DUF2510"/>
</dbReference>
<keyword evidence="5 7" id="KW-0472">Membrane</keyword>
<dbReference type="EMBL" id="FOHB01000003">
    <property type="protein sequence ID" value="SES09401.1"/>
    <property type="molecule type" value="Genomic_DNA"/>
</dbReference>
<feature type="compositionally biased region" description="Pro residues" evidence="6">
    <location>
        <begin position="67"/>
        <end position="86"/>
    </location>
</feature>
<proteinExistence type="predicted"/>
<evidence type="ECO:0000256" key="1">
    <source>
        <dbReference type="ARBA" id="ARBA00004651"/>
    </source>
</evidence>
<feature type="domain" description="DUF2510" evidence="9">
    <location>
        <begin position="7"/>
        <end position="39"/>
    </location>
</feature>
<accession>A0A1H9UJD4</accession>
<dbReference type="InterPro" id="IPR010432">
    <property type="entry name" value="RDD"/>
</dbReference>
<feature type="transmembrane region" description="Helical" evidence="7">
    <location>
        <begin position="131"/>
        <end position="150"/>
    </location>
</feature>
<evidence type="ECO:0000256" key="7">
    <source>
        <dbReference type="SAM" id="Phobius"/>
    </source>
</evidence>
<comment type="subcellular location">
    <subcellularLocation>
        <location evidence="1">Cell membrane</location>
        <topology evidence="1">Multi-pass membrane protein</topology>
    </subcellularLocation>
</comment>
<keyword evidence="4 7" id="KW-1133">Transmembrane helix</keyword>